<feature type="compositionally biased region" description="Low complexity" evidence="1">
    <location>
        <begin position="333"/>
        <end position="354"/>
    </location>
</feature>
<name>A0ABD3IAU8_9MARC</name>
<feature type="compositionally biased region" description="Polar residues" evidence="1">
    <location>
        <begin position="151"/>
        <end position="163"/>
    </location>
</feature>
<feature type="compositionally biased region" description="Low complexity" evidence="1">
    <location>
        <begin position="302"/>
        <end position="325"/>
    </location>
</feature>
<feature type="region of interest" description="Disordered" evidence="1">
    <location>
        <begin position="295"/>
        <end position="383"/>
    </location>
</feature>
<comment type="caution">
    <text evidence="3">The sequence shown here is derived from an EMBL/GenBank/DDBJ whole genome shotgun (WGS) entry which is preliminary data.</text>
</comment>
<reference evidence="3 4" key="1">
    <citation type="submission" date="2024-09" db="EMBL/GenBank/DDBJ databases">
        <title>Chromosome-scale assembly of Riccia sorocarpa.</title>
        <authorList>
            <person name="Paukszto L."/>
        </authorList>
    </citation>
    <scope>NUCLEOTIDE SEQUENCE [LARGE SCALE GENOMIC DNA]</scope>
    <source>
        <strain evidence="3">LP-2024</strain>
        <tissue evidence="3">Aerial parts of the thallus</tissue>
    </source>
</reference>
<protein>
    <recommendedName>
        <fullName evidence="2">VQ domain-containing protein</fullName>
    </recommendedName>
</protein>
<sequence length="462" mass="50287">MALSLPLYPSQYVRGERLPPTFMKPSLVVYMSSILFLKREHPPSSFQSQGPQQSTLVARVPEALTASSRLLLQGDYGSYIRADPSRYMAAAAPMELSDSSEMNKRHGLLAVNKQSGKIQKGIRRPIVQPRAAPTVYMTEADNFRSLVQQLTGTSPSDHQSAAMPNNHHQHHHHHQHHLNNVNGSTISKPAVNPRLQKVAPPPLRPTFSYPKLVQPSPTLPNGMVQLGPNPSGPQRFNSMPFSSSLSPLTQRISPFPMLPLSPLPALSPSDGIWAHPLESPTSAAFRQLAQNLATGNESQNNLQQQQHQHQGFQPHQHQLQHQQLMDHQHHLHSQQLAQYHHQQQQQQHVQQQQQVPPMQEPQESGGGGGGGVGVEGGGGSQRMMDNVVGTVSSFPPMSPSGFSLSPLSQFSGNLPSPMGLGMASGFGISNIYNMGALNSPTAGMAAMEFAFPEPDFVSSGFS</sequence>
<feature type="region of interest" description="Disordered" evidence="1">
    <location>
        <begin position="151"/>
        <end position="178"/>
    </location>
</feature>
<evidence type="ECO:0000313" key="3">
    <source>
        <dbReference type="EMBL" id="KAL3699416.1"/>
    </source>
</evidence>
<evidence type="ECO:0000256" key="1">
    <source>
        <dbReference type="SAM" id="MobiDB-lite"/>
    </source>
</evidence>
<dbReference type="InterPro" id="IPR039612">
    <property type="entry name" value="VQ_5/9/14"/>
</dbReference>
<dbReference type="InterPro" id="IPR008889">
    <property type="entry name" value="VQ"/>
</dbReference>
<dbReference type="Proteomes" id="UP001633002">
    <property type="component" value="Unassembled WGS sequence"/>
</dbReference>
<organism evidence="3 4">
    <name type="scientific">Riccia sorocarpa</name>
    <dbReference type="NCBI Taxonomy" id="122646"/>
    <lineage>
        <taxon>Eukaryota</taxon>
        <taxon>Viridiplantae</taxon>
        <taxon>Streptophyta</taxon>
        <taxon>Embryophyta</taxon>
        <taxon>Marchantiophyta</taxon>
        <taxon>Marchantiopsida</taxon>
        <taxon>Marchantiidae</taxon>
        <taxon>Marchantiales</taxon>
        <taxon>Ricciaceae</taxon>
        <taxon>Riccia</taxon>
    </lineage>
</organism>
<dbReference type="EMBL" id="JBJQOH010000001">
    <property type="protein sequence ID" value="KAL3699416.1"/>
    <property type="molecule type" value="Genomic_DNA"/>
</dbReference>
<dbReference type="PANTHER" id="PTHR33783">
    <property type="entry name" value="PROTEIN HAIKU1"/>
    <property type="match status" value="1"/>
</dbReference>
<dbReference type="Pfam" id="PF05678">
    <property type="entry name" value="VQ"/>
    <property type="match status" value="1"/>
</dbReference>
<evidence type="ECO:0000313" key="4">
    <source>
        <dbReference type="Proteomes" id="UP001633002"/>
    </source>
</evidence>
<feature type="compositionally biased region" description="Basic residues" evidence="1">
    <location>
        <begin position="167"/>
        <end position="177"/>
    </location>
</feature>
<dbReference type="PANTHER" id="PTHR33783:SF1">
    <property type="entry name" value="PROTEIN HAIKU1"/>
    <property type="match status" value="1"/>
</dbReference>
<accession>A0ABD3IAU8</accession>
<dbReference type="AlphaFoldDB" id="A0ABD3IAU8"/>
<feature type="domain" description="VQ" evidence="2">
    <location>
        <begin position="131"/>
        <end position="155"/>
    </location>
</feature>
<proteinExistence type="predicted"/>
<feature type="compositionally biased region" description="Gly residues" evidence="1">
    <location>
        <begin position="364"/>
        <end position="380"/>
    </location>
</feature>
<gene>
    <name evidence="3" type="ORF">R1sor_017438</name>
</gene>
<evidence type="ECO:0000259" key="2">
    <source>
        <dbReference type="Pfam" id="PF05678"/>
    </source>
</evidence>
<keyword evidence="4" id="KW-1185">Reference proteome</keyword>